<dbReference type="InterPro" id="IPR013658">
    <property type="entry name" value="SGL"/>
</dbReference>
<dbReference type="GO" id="GO:0019853">
    <property type="term" value="P:L-ascorbic acid biosynthetic process"/>
    <property type="evidence" value="ECO:0007669"/>
    <property type="project" value="TreeGrafter"/>
</dbReference>
<dbReference type="Pfam" id="PF08450">
    <property type="entry name" value="SGL"/>
    <property type="match status" value="1"/>
</dbReference>
<gene>
    <name evidence="3" type="ORF">EUB48_15920</name>
</gene>
<keyword evidence="4" id="KW-1185">Reference proteome</keyword>
<dbReference type="SUPFAM" id="SSF63829">
    <property type="entry name" value="Calcium-dependent phosphotriesterase"/>
    <property type="match status" value="1"/>
</dbReference>
<protein>
    <recommendedName>
        <fullName evidence="2">SMP-30/Gluconolactonase/LRE-like region domain-containing protein</fullName>
    </recommendedName>
</protein>
<dbReference type="KEGG" id="rhf:EUB48_15920"/>
<reference evidence="3 4" key="1">
    <citation type="submission" date="2019-01" db="EMBL/GenBank/DDBJ databases">
        <title>Genomic insights into a novel species Rhodoferax sp.</title>
        <authorList>
            <person name="Jin L."/>
        </authorList>
    </citation>
    <scope>NUCLEOTIDE SEQUENCE [LARGE SCALE GENOMIC DNA]</scope>
    <source>
        <strain evidence="3 4">CHu59-6-5</strain>
    </source>
</reference>
<evidence type="ECO:0000313" key="4">
    <source>
        <dbReference type="Proteomes" id="UP000316798"/>
    </source>
</evidence>
<dbReference type="EMBL" id="CP035503">
    <property type="protein sequence ID" value="QDL38609.1"/>
    <property type="molecule type" value="Genomic_DNA"/>
</dbReference>
<evidence type="ECO:0000259" key="2">
    <source>
        <dbReference type="Pfam" id="PF08450"/>
    </source>
</evidence>
<dbReference type="PANTHER" id="PTHR10907">
    <property type="entry name" value="REGUCALCIN"/>
    <property type="match status" value="1"/>
</dbReference>
<dbReference type="GO" id="GO:0005509">
    <property type="term" value="F:calcium ion binding"/>
    <property type="evidence" value="ECO:0007669"/>
    <property type="project" value="TreeGrafter"/>
</dbReference>
<dbReference type="InterPro" id="IPR011042">
    <property type="entry name" value="6-blade_b-propeller_TolB-like"/>
</dbReference>
<dbReference type="PANTHER" id="PTHR10907:SF47">
    <property type="entry name" value="REGUCALCIN"/>
    <property type="match status" value="1"/>
</dbReference>
<evidence type="ECO:0000313" key="3">
    <source>
        <dbReference type="EMBL" id="QDL38609.1"/>
    </source>
</evidence>
<accession>A0A515DDZ3</accession>
<organism evidence="3 4">
    <name type="scientific">Rhodoferax sediminis</name>
    <dbReference type="NCBI Taxonomy" id="2509614"/>
    <lineage>
        <taxon>Bacteria</taxon>
        <taxon>Pseudomonadati</taxon>
        <taxon>Pseudomonadota</taxon>
        <taxon>Betaproteobacteria</taxon>
        <taxon>Burkholderiales</taxon>
        <taxon>Comamonadaceae</taxon>
        <taxon>Rhodoferax</taxon>
    </lineage>
</organism>
<dbReference type="OrthoDB" id="9775406at2"/>
<dbReference type="GO" id="GO:0004341">
    <property type="term" value="F:gluconolactonase activity"/>
    <property type="evidence" value="ECO:0007669"/>
    <property type="project" value="TreeGrafter"/>
</dbReference>
<name>A0A515DDZ3_9BURK</name>
<dbReference type="Proteomes" id="UP000316798">
    <property type="component" value="Chromosome"/>
</dbReference>
<dbReference type="AlphaFoldDB" id="A0A515DDZ3"/>
<sequence length="116" mass="12666">MVEYSVITEGRNHLGEVPLWSERTQTLWWVDVIRCALHGFEPSTGRTHCAVVRGERLGSIALREDGGLLLATSEGIDTYDPQSGTQTYFAGRSNWRLRNATTTGVATARAASGSGR</sequence>
<feature type="domain" description="SMP-30/Gluconolactonase/LRE-like region" evidence="2">
    <location>
        <begin position="14"/>
        <end position="95"/>
    </location>
</feature>
<evidence type="ECO:0000256" key="1">
    <source>
        <dbReference type="ARBA" id="ARBA00008853"/>
    </source>
</evidence>
<comment type="similarity">
    <text evidence="1">Belongs to the SMP-30/CGR1 family.</text>
</comment>
<dbReference type="Gene3D" id="2.120.10.30">
    <property type="entry name" value="TolB, C-terminal domain"/>
    <property type="match status" value="1"/>
</dbReference>
<proteinExistence type="inferred from homology"/>